<keyword evidence="2" id="KW-0812">Transmembrane</keyword>
<organism evidence="3 4">
    <name type="scientific">Candidatus Roizmanbacteria bacterium GW2011_GWA2_34_18</name>
    <dbReference type="NCBI Taxonomy" id="1618477"/>
    <lineage>
        <taxon>Bacteria</taxon>
        <taxon>Candidatus Roizmaniibacteriota</taxon>
    </lineage>
</organism>
<accession>A0A0G0DD56</accession>
<dbReference type="Proteomes" id="UP000034688">
    <property type="component" value="Unassembled WGS sequence"/>
</dbReference>
<feature type="transmembrane region" description="Helical" evidence="2">
    <location>
        <begin position="12"/>
        <end position="30"/>
    </location>
</feature>
<sequence length="224" mass="24407">MDIFSLLSYINKVSLLAFFVTTLVVGYQIYVLKKEKTKEQTPSIPDFKDKVKSNEVVNYTRLPGFLIKKDNEPVNYSKLVFLIISLLTIMVVIFVLILIKQNSSLRNEALISPTTVVLPTPTIKPTITLSPSPIVALSPSPIVSLSLSPAVSSSEALIVSLSPTPTEIILAQTPSLTPTSLNNTSPTQGITNSKPQTLPETGSIEKGLLIIVVAISAIFFSFWF</sequence>
<dbReference type="AlphaFoldDB" id="A0A0G0DD56"/>
<evidence type="ECO:0000313" key="4">
    <source>
        <dbReference type="Proteomes" id="UP000034688"/>
    </source>
</evidence>
<evidence type="ECO:0000256" key="2">
    <source>
        <dbReference type="SAM" id="Phobius"/>
    </source>
</evidence>
<dbReference type="EMBL" id="LBPP01000004">
    <property type="protein sequence ID" value="KKP61235.1"/>
    <property type="molecule type" value="Genomic_DNA"/>
</dbReference>
<name>A0A0G0DD56_9BACT</name>
<protein>
    <submittedName>
        <fullName evidence="3">Uncharacterized protein</fullName>
    </submittedName>
</protein>
<comment type="caution">
    <text evidence="3">The sequence shown here is derived from an EMBL/GenBank/DDBJ whole genome shotgun (WGS) entry which is preliminary data.</text>
</comment>
<feature type="transmembrane region" description="Helical" evidence="2">
    <location>
        <begin position="207"/>
        <end position="223"/>
    </location>
</feature>
<evidence type="ECO:0000256" key="1">
    <source>
        <dbReference type="SAM" id="MobiDB-lite"/>
    </source>
</evidence>
<feature type="region of interest" description="Disordered" evidence="1">
    <location>
        <begin position="178"/>
        <end position="197"/>
    </location>
</feature>
<gene>
    <name evidence="3" type="ORF">UR54_C0004G0009</name>
</gene>
<evidence type="ECO:0000313" key="3">
    <source>
        <dbReference type="EMBL" id="KKP61235.1"/>
    </source>
</evidence>
<dbReference type="STRING" id="1618477.UR54_C0004G0009"/>
<keyword evidence="2" id="KW-1133">Transmembrane helix</keyword>
<proteinExistence type="predicted"/>
<feature type="transmembrane region" description="Helical" evidence="2">
    <location>
        <begin position="79"/>
        <end position="99"/>
    </location>
</feature>
<keyword evidence="2" id="KW-0472">Membrane</keyword>
<reference evidence="3 4" key="1">
    <citation type="journal article" date="2015" name="Nature">
        <title>rRNA introns, odd ribosomes, and small enigmatic genomes across a large radiation of phyla.</title>
        <authorList>
            <person name="Brown C.T."/>
            <person name="Hug L.A."/>
            <person name="Thomas B.C."/>
            <person name="Sharon I."/>
            <person name="Castelle C.J."/>
            <person name="Singh A."/>
            <person name="Wilkins M.J."/>
            <person name="Williams K.H."/>
            <person name="Banfield J.F."/>
        </authorList>
    </citation>
    <scope>NUCLEOTIDE SEQUENCE [LARGE SCALE GENOMIC DNA]</scope>
</reference>